<evidence type="ECO:0000256" key="6">
    <source>
        <dbReference type="ARBA" id="ARBA00023004"/>
    </source>
</evidence>
<feature type="binding site" description="axial binding residue" evidence="7">
    <location>
        <position position="365"/>
    </location>
    <ligand>
        <name>heme b</name>
        <dbReference type="ChEBI" id="CHEBI:60344"/>
    </ligand>
    <ligandPart>
        <name>Fe</name>
        <dbReference type="ChEBI" id="CHEBI:18248"/>
    </ligandPart>
</feature>
<gene>
    <name evidence="8" type="ORF">ATEG_00985</name>
</gene>
<evidence type="ECO:0000256" key="7">
    <source>
        <dbReference type="PIRSR" id="PIRSR619791-2"/>
    </source>
</evidence>
<organism evidence="8">
    <name type="scientific">Aspergillus terreus (strain NIH 2624 / FGSC A1156)</name>
    <dbReference type="NCBI Taxonomy" id="341663"/>
    <lineage>
        <taxon>Eukaryota</taxon>
        <taxon>Fungi</taxon>
        <taxon>Dikarya</taxon>
        <taxon>Ascomycota</taxon>
        <taxon>Pezizomycotina</taxon>
        <taxon>Eurotiomycetes</taxon>
        <taxon>Eurotiomycetidae</taxon>
        <taxon>Eurotiales</taxon>
        <taxon>Aspergillaceae</taxon>
        <taxon>Aspergillus</taxon>
        <taxon>Aspergillus subgen. Circumdati</taxon>
    </lineage>
</organism>
<dbReference type="InterPro" id="IPR034812">
    <property type="entry name" value="Ppo-like_N"/>
</dbReference>
<dbReference type="GO" id="GO:0006631">
    <property type="term" value="P:fatty acid metabolic process"/>
    <property type="evidence" value="ECO:0007669"/>
    <property type="project" value="UniProtKB-ARBA"/>
</dbReference>
<dbReference type="CDD" id="cd20612">
    <property type="entry name" value="CYP_LDS-like_C"/>
    <property type="match status" value="1"/>
</dbReference>
<dbReference type="AlphaFoldDB" id="M4Q8L5"/>
<evidence type="ECO:0000313" key="8">
    <source>
        <dbReference type="EMBL" id="AGH14486.1"/>
    </source>
</evidence>
<accession>M4Q8L5</accession>
<name>M4Q8L5_ASPTN</name>
<dbReference type="InterPro" id="IPR019791">
    <property type="entry name" value="Haem_peroxidase_animal"/>
</dbReference>
<dbReference type="GO" id="GO:0004497">
    <property type="term" value="F:monooxygenase activity"/>
    <property type="evidence" value="ECO:0007669"/>
    <property type="project" value="InterPro"/>
</dbReference>
<dbReference type="Pfam" id="PF03098">
    <property type="entry name" value="An_peroxidase"/>
    <property type="match status" value="2"/>
</dbReference>
<proteinExistence type="evidence at transcript level"/>
<evidence type="ECO:0000256" key="4">
    <source>
        <dbReference type="ARBA" id="ARBA00022964"/>
    </source>
</evidence>
<dbReference type="Gene3D" id="1.10.640.10">
    <property type="entry name" value="Haem peroxidase domain superfamily, animal type"/>
    <property type="match status" value="1"/>
</dbReference>
<keyword evidence="4 8" id="KW-0223">Dioxygenase</keyword>
<dbReference type="SUPFAM" id="SSF48113">
    <property type="entry name" value="Heme-dependent peroxidases"/>
    <property type="match status" value="1"/>
</dbReference>
<dbReference type="PANTHER" id="PTHR11903:SF37">
    <property type="entry name" value="PSI-PRODUCING OXYGENASE A"/>
    <property type="match status" value="1"/>
</dbReference>
<dbReference type="EMBL" id="KC525887">
    <property type="protein sequence ID" value="AGH14486.1"/>
    <property type="molecule type" value="mRNA"/>
</dbReference>
<evidence type="ECO:0000256" key="5">
    <source>
        <dbReference type="ARBA" id="ARBA00023002"/>
    </source>
</evidence>
<sequence>MTYNDRREPNGPSGNLSKLTKLVTGLRQDISSQTGRILPDLEVLQGIGSTIIAGGIIDDRKYLIERIIQVAASLPDNSRLRDDITNELVKTLWNSLQHPPVSSLGNEFKYRTADGSNNNIMYPHLGAAGSPYARTVTPQHPRPSVLPDPSVIFDTLLARKGPAKEHPTRVSSTLFYLATIIIHDLFHTDESDMNRLKNSSYLDLGPLYGHNQEQQNRVRTFKDGLLKDDTFSESRLLGQPPGVCALIIAFNRFHNYVVKEMAFINEAGRFSLPTGLTPDSPEYLSALSKRDNDLFQTGRLVTCSLYVNIILGDYLRTILNLNANPVNSNWKLDPRGQIDFFDSEGVPRGLGNQVSAEFNMIYRWHAAISNQDEAWANAFMKDLFGQDVDPSTLSVTEFLRGLGKWSANLDKEPSRWTFGTLERLPTGSFKDSDLVKILQDGTEHVAGAFGARNTPQVLKAIEMLGIQQGRDWGLATLNELRSYFKLKPYTTFEAVNSDPAIAEALEALYGHPDNIELYVGVQAEESKVPFSPGSGLCPGFTISVAILSDAVALVRGDRFYTVDYGPVNLTTFGFKESNSDFDVANGGAMYKLLMRAFPRYYAPNSVYALYPFTTPQQVRESFGKQAASGDLDYNVPSFQGPVTAIKSWEGVTHVLNQQKHFHVPWGSHTFQLTHHDYMLSGDSTADANQRLFVDKCLYTPKDALDEVRRFYEDATSRLLQKYSRKLGPYYQVDVVRDIGNLVHAEFTSEFFDIPLCADADRMDRDSYTTTELYDVLASLFGYVFLDVDVMQSFKHRVAASKYTEKLGKVMQKRIGHVTTHNSHLREYLIGSKSKQKLLPDYGTELVRRLSAGGKSAEEVTWTIIPTAAAACATQAQGWAQLIDLYLSDKYYVHWPDIQRLARSNDAESFEKLKKYALEGFRLSTPAFGVLREVTKDSTIEDGVEQVNLKRGDTLFVDFVTAGRDITKFPDPESIRLDRPDDLYIHHGWGPHSCLGRPVVTVAAAAMLRVVARLDNFRRAPGPVGEMKNKVVAPGFKVYLPEDGSEWTPFPCNKKALFDSI</sequence>
<dbReference type="PROSITE" id="PS50292">
    <property type="entry name" value="PEROXIDASE_3"/>
    <property type="match status" value="1"/>
</dbReference>
<dbReference type="Pfam" id="PF00067">
    <property type="entry name" value="p450"/>
    <property type="match status" value="1"/>
</dbReference>
<evidence type="ECO:0000256" key="2">
    <source>
        <dbReference type="ARBA" id="ARBA00022617"/>
    </source>
</evidence>
<keyword evidence="2 7" id="KW-0349">Heme</keyword>
<dbReference type="GO" id="GO:0004601">
    <property type="term" value="F:peroxidase activity"/>
    <property type="evidence" value="ECO:0007669"/>
    <property type="project" value="InterPro"/>
</dbReference>
<dbReference type="GO" id="GO:0051213">
    <property type="term" value="F:dioxygenase activity"/>
    <property type="evidence" value="ECO:0007669"/>
    <property type="project" value="UniProtKB-KW"/>
</dbReference>
<dbReference type="GO" id="GO:0016705">
    <property type="term" value="F:oxidoreductase activity, acting on paired donors, with incorporation or reduction of molecular oxygen"/>
    <property type="evidence" value="ECO:0007669"/>
    <property type="project" value="InterPro"/>
</dbReference>
<dbReference type="PRINTS" id="PR00457">
    <property type="entry name" value="ANPEROXIDASE"/>
</dbReference>
<dbReference type="GO" id="GO:0006979">
    <property type="term" value="P:response to oxidative stress"/>
    <property type="evidence" value="ECO:0007669"/>
    <property type="project" value="InterPro"/>
</dbReference>
<dbReference type="InterPro" id="IPR001128">
    <property type="entry name" value="Cyt_P450"/>
</dbReference>
<dbReference type="Gene3D" id="1.10.630.10">
    <property type="entry name" value="Cytochrome P450"/>
    <property type="match status" value="1"/>
</dbReference>
<protein>
    <submittedName>
        <fullName evidence="8">Putative dioxygenase</fullName>
    </submittedName>
</protein>
<evidence type="ECO:0000256" key="1">
    <source>
        <dbReference type="ARBA" id="ARBA00011881"/>
    </source>
</evidence>
<dbReference type="SUPFAM" id="SSF48264">
    <property type="entry name" value="Cytochrome P450"/>
    <property type="match status" value="1"/>
</dbReference>
<dbReference type="InterPro" id="IPR036396">
    <property type="entry name" value="Cyt_P450_sf"/>
</dbReference>
<dbReference type="InterPro" id="IPR010255">
    <property type="entry name" value="Haem_peroxidase_sf"/>
</dbReference>
<dbReference type="InterPro" id="IPR037120">
    <property type="entry name" value="Haem_peroxidase_sf_animal"/>
</dbReference>
<dbReference type="OrthoDB" id="823504at2759"/>
<reference evidence="8" key="1">
    <citation type="journal article" date="2013" name="J. Biol. Chem.">
        <title>Expression of Fusion Proteins of Aspergillus terreus Reveals a Novel Allene Oxide Synthase.</title>
        <authorList>
            <person name="Hoffmann I."/>
            <person name="Jerneren F."/>
            <person name="Oliw E.H."/>
        </authorList>
    </citation>
    <scope>NUCLEOTIDE SEQUENCE</scope>
    <source>
        <strain evidence="8">NIH2624</strain>
    </source>
</reference>
<dbReference type="InterPro" id="IPR050783">
    <property type="entry name" value="Oxylipin_biosynth_metab"/>
</dbReference>
<keyword evidence="6 7" id="KW-0408">Iron</keyword>
<dbReference type="CDD" id="cd09817">
    <property type="entry name" value="linoleate_diol_synthase_like"/>
    <property type="match status" value="1"/>
</dbReference>
<keyword evidence="5" id="KW-0560">Oxidoreductase</keyword>
<dbReference type="PANTHER" id="PTHR11903">
    <property type="entry name" value="PROSTAGLANDIN G/H SYNTHASE"/>
    <property type="match status" value="1"/>
</dbReference>
<evidence type="ECO:0000256" key="3">
    <source>
        <dbReference type="ARBA" id="ARBA00022723"/>
    </source>
</evidence>
<keyword evidence="3 7" id="KW-0479">Metal-binding</keyword>
<dbReference type="GO" id="GO:0020037">
    <property type="term" value="F:heme binding"/>
    <property type="evidence" value="ECO:0007669"/>
    <property type="project" value="InterPro"/>
</dbReference>
<comment type="subunit">
    <text evidence="1">Homotetramer.</text>
</comment>
<dbReference type="GO" id="GO:0005506">
    <property type="term" value="F:iron ion binding"/>
    <property type="evidence" value="ECO:0007669"/>
    <property type="project" value="InterPro"/>
</dbReference>